<keyword evidence="2" id="KW-1185">Reference proteome</keyword>
<dbReference type="HOGENOM" id="CLU_2163021_0_0_1"/>
<dbReference type="AlphaFoldDB" id="F6HPN9"/>
<proteinExistence type="predicted"/>
<name>F6HPN9_VITVI</name>
<dbReference type="eggNOG" id="KOG0779">
    <property type="taxonomic scope" value="Eukaryota"/>
</dbReference>
<accession>F6HPN9</accession>
<evidence type="ECO:0000313" key="2">
    <source>
        <dbReference type="Proteomes" id="UP000009183"/>
    </source>
</evidence>
<protein>
    <submittedName>
        <fullName evidence="1">Uncharacterized protein</fullName>
    </submittedName>
</protein>
<reference evidence="2" key="1">
    <citation type="journal article" date="2007" name="Nature">
        <title>The grapevine genome sequence suggests ancestral hexaploidization in major angiosperm phyla.</title>
        <authorList>
            <consortium name="The French-Italian Public Consortium for Grapevine Genome Characterization."/>
            <person name="Jaillon O."/>
            <person name="Aury J.-M."/>
            <person name="Noel B."/>
            <person name="Policriti A."/>
            <person name="Clepet C."/>
            <person name="Casagrande A."/>
            <person name="Choisne N."/>
            <person name="Aubourg S."/>
            <person name="Vitulo N."/>
            <person name="Jubin C."/>
            <person name="Vezzi A."/>
            <person name="Legeai F."/>
            <person name="Hugueney P."/>
            <person name="Dasilva C."/>
            <person name="Horner D."/>
            <person name="Mica E."/>
            <person name="Jublot D."/>
            <person name="Poulain J."/>
            <person name="Bruyere C."/>
            <person name="Billault A."/>
            <person name="Segurens B."/>
            <person name="Gouyvenoux M."/>
            <person name="Ugarte E."/>
            <person name="Cattonaro F."/>
            <person name="Anthouard V."/>
            <person name="Vico V."/>
            <person name="Del Fabbro C."/>
            <person name="Alaux M."/>
            <person name="Di Gaspero G."/>
            <person name="Dumas V."/>
            <person name="Felice N."/>
            <person name="Paillard S."/>
            <person name="Juman I."/>
            <person name="Moroldo M."/>
            <person name="Scalabrin S."/>
            <person name="Canaguier A."/>
            <person name="Le Clainche I."/>
            <person name="Malacrida G."/>
            <person name="Durand E."/>
            <person name="Pesole G."/>
            <person name="Laucou V."/>
            <person name="Chatelet P."/>
            <person name="Merdinoglu D."/>
            <person name="Delledonne M."/>
            <person name="Pezzotti M."/>
            <person name="Lecharny A."/>
            <person name="Scarpelli C."/>
            <person name="Artiguenave F."/>
            <person name="Pe M.E."/>
            <person name="Valle G."/>
            <person name="Morgante M."/>
            <person name="Caboche M."/>
            <person name="Adam-Blondon A.-F."/>
            <person name="Weissenbach J."/>
            <person name="Quetier F."/>
            <person name="Wincker P."/>
        </authorList>
    </citation>
    <scope>NUCLEOTIDE SEQUENCE [LARGE SCALE GENOMIC DNA]</scope>
    <source>
        <strain evidence="2">cv. Pinot noir / PN40024</strain>
    </source>
</reference>
<gene>
    <name evidence="1" type="ordered locus">VIT_01s0026g00100</name>
</gene>
<dbReference type="Proteomes" id="UP000009183">
    <property type="component" value="Chromosome 1"/>
</dbReference>
<dbReference type="STRING" id="29760.F6HPN9"/>
<dbReference type="Gene3D" id="1.10.418.20">
    <property type="match status" value="1"/>
</dbReference>
<dbReference type="InParanoid" id="F6HPN9"/>
<sequence length="111" mass="12877">MKETRVSIPLLQPYFPRELSPVCPRRSASQVLPSNDSRQRKGQTVVLLDEEEPQLIETNQQATKITERMKETKIYYPSREDPESVEILFSDIDCLAPQAYLTSPIMNFYIQ</sequence>
<dbReference type="PaxDb" id="29760-VIT_01s0026g00100.t01"/>
<organism evidence="1 2">
    <name type="scientific">Vitis vinifera</name>
    <name type="common">Grape</name>
    <dbReference type="NCBI Taxonomy" id="29760"/>
    <lineage>
        <taxon>Eukaryota</taxon>
        <taxon>Viridiplantae</taxon>
        <taxon>Streptophyta</taxon>
        <taxon>Embryophyta</taxon>
        <taxon>Tracheophyta</taxon>
        <taxon>Spermatophyta</taxon>
        <taxon>Magnoliopsida</taxon>
        <taxon>eudicotyledons</taxon>
        <taxon>Gunneridae</taxon>
        <taxon>Pentapetalae</taxon>
        <taxon>rosids</taxon>
        <taxon>Vitales</taxon>
        <taxon>Vitaceae</taxon>
        <taxon>Viteae</taxon>
        <taxon>Vitis</taxon>
    </lineage>
</organism>
<evidence type="ECO:0000313" key="1">
    <source>
        <dbReference type="EMBL" id="CCB56667.1"/>
    </source>
</evidence>
<dbReference type="EMBL" id="FN596002">
    <property type="protein sequence ID" value="CCB56667.1"/>
    <property type="molecule type" value="Genomic_DNA"/>
</dbReference>